<dbReference type="Proteomes" id="UP001168821">
    <property type="component" value="Unassembled WGS sequence"/>
</dbReference>
<reference evidence="2" key="1">
    <citation type="journal article" date="2023" name="G3 (Bethesda)">
        <title>Whole genome assemblies of Zophobas morio and Tenebrio molitor.</title>
        <authorList>
            <person name="Kaur S."/>
            <person name="Stinson S.A."/>
            <person name="diCenzo G.C."/>
        </authorList>
    </citation>
    <scope>NUCLEOTIDE SEQUENCE</scope>
    <source>
        <strain evidence="2">QUZm001</strain>
    </source>
</reference>
<dbReference type="GO" id="GO:0005576">
    <property type="term" value="C:extracellular region"/>
    <property type="evidence" value="ECO:0007669"/>
    <property type="project" value="GOC"/>
</dbReference>
<dbReference type="EMBL" id="JALNTZ010000004">
    <property type="protein sequence ID" value="KAJ3655669.1"/>
    <property type="molecule type" value="Genomic_DNA"/>
</dbReference>
<dbReference type="GO" id="GO:0003351">
    <property type="term" value="P:epithelial cilium movement involved in extracellular fluid movement"/>
    <property type="evidence" value="ECO:0007669"/>
    <property type="project" value="TreeGrafter"/>
</dbReference>
<dbReference type="GO" id="GO:1904158">
    <property type="term" value="P:axonemal central apparatus assembly"/>
    <property type="evidence" value="ECO:0007669"/>
    <property type="project" value="TreeGrafter"/>
</dbReference>
<feature type="region of interest" description="Disordered" evidence="1">
    <location>
        <begin position="164"/>
        <end position="205"/>
    </location>
</feature>
<keyword evidence="3" id="KW-1185">Reference proteome</keyword>
<evidence type="ECO:0000313" key="3">
    <source>
        <dbReference type="Proteomes" id="UP001168821"/>
    </source>
</evidence>
<dbReference type="PANTHER" id="PTHR21963:SF1">
    <property type="entry name" value="SPERM-ASSOCIATED ANTIGEN 17"/>
    <property type="match status" value="1"/>
</dbReference>
<name>A0AA38IIU7_9CUCU</name>
<sequence>MSKTSPRSPRTSNATKTETPSINITQELSDLPLKKFSKKLYEVEFAYPFSFSDKLLLQEIVDAGKKYEYLSDVYFITYEDVLGLIERLAQPDAEVNLPTRIKEYAQRFVTKELETMTSISLKFLAIMTKLTIIESMYKSYRSEVNNMERRKQVHDGLGELLHDCEPKEKGQKKGNKDKSSQKSKNDKSKSKKSKAGSKKEKTPKVSDKETKVIIDDYTQIILDENETIFDYNVDNHLQYFVLTGFPDFLLLPELISLSVYVSAIIDVSYECSDYSQPDDSTMTLKRLFDTPKDTGYLENTAWMKYRNDGTTTPKETLEEFLYVVKRINFIKRQHLSYIRKLNLSDLGPTPNDVDFECLEKYNRILNSFPPELINIPVIINALVEEICWREAGKIYSLSDLTPSSESEDFSNPKPVKSFQAHEEDYLKMGMRAYHEVGRKYYDQSLEYLKLLQPLAKVDRCERVSFRTVAVSTDESCFCDTTKDLFDYFHLAIFNQMKRREFKPKQPQDYYLTHNLVTHDQEKEYKRAVPKVDVICKSEENNLVNNYHMEEDLSSTVLFQLIFKAANDYSSWDRDYCNISKSVLLRFHDNINDFGIDTKLWDQNLRTPVCLRDFCRFVVNEDREKQWLVEHKLTDHADLNEDKEEIVCEGLVDMHIPELYEEYQYLLGTTSETSSEQKKQIFDDVLAELSDYPKSEILTSYCSDDAPFIAYDLGPQLCQLTGFTTIFHSDDGVKLTIDTTRFMMEEPKCSITVAAGDNTLVFHKTRPSAFHCLLEDETIVSFSEFDESEDISWYLPPREELSNYGACEGEENEYVYEEGNEQLEEESRVPNYNDYWIQVLRKSNISTTIPNFFNKPTISDRKVKLDDKNLYRLLELFKAAVYLQRPIYKISTKPSLRRLKRTDSPLHIPFVTCLKRFLFKPLRKKRRIGGHSVFNIPQITKKLPLKYDFKITLPNGILLSTLPRNKPFAEIKQQHKYKHYKELYRIFYSNGVVVIKNFDGTTTILRSNGDIINLTEESECYSANCAENMTQIFRREEEENCPYLLSRCHASPKPKIVKTTFVDLYEFGDIPYAKKTLMQFEGKKIYVSADTIHEKQLYYVLSEQDYHTEEVFTEREDGMKCISNKKGVTTFQFPDGTKITSYPEFEKELIFVGKKYDSEGWVSVIVSYKFEHPDYLAVEYSLADRSTTIFLKDAVVKNYQDSYLLSTKNNVGLEVSSNQIIFLKSCESCDSDCICKIHINDENSLLEVYDSYEKYLVCDRSGHCKTNSGFVKTPGNKKGCKHRWMTEKEKFFIVNERGPPGILLWKDSLVEKKINRLMGMKHVKVANYMNKLTKKHTVEFFTKIYRAFADRFTCKPRDIYLKKYKDSVVPEPQICYVTYRILCGFHNLLHDPEIVASMTKFLEMNDGVEKFKILFEGIKQLVTYVSDFQSNTCDKLSFQLSMETRADNSNSSETSFEVPKSSVDEIINKWKTNRETYWKLIRNKIFSPYFHSEYYRQVLESLEAPH</sequence>
<evidence type="ECO:0008006" key="4">
    <source>
        <dbReference type="Google" id="ProtNLM"/>
    </source>
</evidence>
<evidence type="ECO:0000256" key="1">
    <source>
        <dbReference type="SAM" id="MobiDB-lite"/>
    </source>
</evidence>
<dbReference type="InterPro" id="IPR026173">
    <property type="entry name" value="SPAG17"/>
</dbReference>
<dbReference type="GO" id="GO:1990716">
    <property type="term" value="C:axonemal central apparatus"/>
    <property type="evidence" value="ECO:0007669"/>
    <property type="project" value="TreeGrafter"/>
</dbReference>
<feature type="region of interest" description="Disordered" evidence="1">
    <location>
        <begin position="1"/>
        <end position="21"/>
    </location>
</feature>
<feature type="compositionally biased region" description="Basic and acidic residues" evidence="1">
    <location>
        <begin position="164"/>
        <end position="188"/>
    </location>
</feature>
<proteinExistence type="predicted"/>
<organism evidence="2 3">
    <name type="scientific">Zophobas morio</name>
    <dbReference type="NCBI Taxonomy" id="2755281"/>
    <lineage>
        <taxon>Eukaryota</taxon>
        <taxon>Metazoa</taxon>
        <taxon>Ecdysozoa</taxon>
        <taxon>Arthropoda</taxon>
        <taxon>Hexapoda</taxon>
        <taxon>Insecta</taxon>
        <taxon>Pterygota</taxon>
        <taxon>Neoptera</taxon>
        <taxon>Endopterygota</taxon>
        <taxon>Coleoptera</taxon>
        <taxon>Polyphaga</taxon>
        <taxon>Cucujiformia</taxon>
        <taxon>Tenebrionidae</taxon>
        <taxon>Zophobas</taxon>
    </lineage>
</organism>
<comment type="caution">
    <text evidence="2">The sequence shown here is derived from an EMBL/GenBank/DDBJ whole genome shotgun (WGS) entry which is preliminary data.</text>
</comment>
<protein>
    <recommendedName>
        <fullName evidence="4">Sperm-associated antigen 17</fullName>
    </recommendedName>
</protein>
<evidence type="ECO:0000313" key="2">
    <source>
        <dbReference type="EMBL" id="KAJ3655669.1"/>
    </source>
</evidence>
<accession>A0AA38IIU7</accession>
<gene>
    <name evidence="2" type="ORF">Zmor_014790</name>
</gene>
<dbReference type="PANTHER" id="PTHR21963">
    <property type="entry name" value="PF6"/>
    <property type="match status" value="1"/>
</dbReference>